<proteinExistence type="inferred from homology"/>
<dbReference type="InterPro" id="IPR051483">
    <property type="entry name" value="MAP7_domain-containing"/>
</dbReference>
<reference evidence="5 6" key="1">
    <citation type="submission" date="2023-10" db="EMBL/GenBank/DDBJ databases">
        <title>Genomes of two closely related lineages of the louse Polyplax serrata with different host specificities.</title>
        <authorList>
            <person name="Martinu J."/>
            <person name="Tarabai H."/>
            <person name="Stefka J."/>
            <person name="Hypsa V."/>
        </authorList>
    </citation>
    <scope>NUCLEOTIDE SEQUENCE [LARGE SCALE GENOMIC DNA]</scope>
    <source>
        <strain evidence="5">HR10_N</strain>
    </source>
</reference>
<evidence type="ECO:0000256" key="4">
    <source>
        <dbReference type="SAM" id="MobiDB-lite"/>
    </source>
</evidence>
<dbReference type="PANTHER" id="PTHR15073">
    <property type="entry name" value="MICROTUBULE-ASSOCIATED PROTEIN"/>
    <property type="match status" value="1"/>
</dbReference>
<comment type="caution">
    <text evidence="5">The sequence shown here is derived from an EMBL/GenBank/DDBJ whole genome shotgun (WGS) entry which is preliminary data.</text>
</comment>
<evidence type="ECO:0000313" key="6">
    <source>
        <dbReference type="Proteomes" id="UP001372834"/>
    </source>
</evidence>
<feature type="compositionally biased region" description="Basic and acidic residues" evidence="4">
    <location>
        <begin position="165"/>
        <end position="175"/>
    </location>
</feature>
<dbReference type="Proteomes" id="UP001372834">
    <property type="component" value="Unassembled WGS sequence"/>
</dbReference>
<sequence>MRLCVYMHACGVTLVLIQNAREKLRVVREKQAEERQRRLEELKKHALEAQQLREQKELERKRRMEDLRQKENEKRSQVEERKRQIWEAEKERREAIVRKNQEREARLETKRRNERSSIVFAFGSSTPRLLETTDSNSFWGPRRATSTANLRLFPTTTPTVPLSRRPSERELEPKKRASSAGGLYRVPGDVMSTSMYEVFHWDSEPSKPRLSLAPTTSSYLSNIDDPLLSPQSVYPTNSYSHSIELVILGIKLLLLSVCLTSAFGKKTQAQCVLPDFFYNIDSHFAYRNTFVG</sequence>
<evidence type="ECO:0000256" key="3">
    <source>
        <dbReference type="SAM" id="Coils"/>
    </source>
</evidence>
<feature type="region of interest" description="Disordered" evidence="4">
    <location>
        <begin position="154"/>
        <end position="183"/>
    </location>
</feature>
<dbReference type="PANTHER" id="PTHR15073:SF1">
    <property type="entry name" value="RETICULOCYTE-BINDING PROTEIN HOMOLOG 2A"/>
    <property type="match status" value="1"/>
</dbReference>
<dbReference type="EMBL" id="JAWJWE010000004">
    <property type="protein sequence ID" value="KAK6637101.1"/>
    <property type="molecule type" value="Genomic_DNA"/>
</dbReference>
<evidence type="ECO:0000313" key="5">
    <source>
        <dbReference type="EMBL" id="KAK6637101.1"/>
    </source>
</evidence>
<dbReference type="AlphaFoldDB" id="A0AAN8PKZ1"/>
<comment type="similarity">
    <text evidence="1">Belongs to the MAP7 family.</text>
</comment>
<name>A0AAN8PKZ1_POLSC</name>
<evidence type="ECO:0000256" key="2">
    <source>
        <dbReference type="ARBA" id="ARBA00023054"/>
    </source>
</evidence>
<evidence type="ECO:0000256" key="1">
    <source>
        <dbReference type="ARBA" id="ARBA00007525"/>
    </source>
</evidence>
<dbReference type="GO" id="GO:0000226">
    <property type="term" value="P:microtubule cytoskeleton organization"/>
    <property type="evidence" value="ECO:0007669"/>
    <property type="project" value="TreeGrafter"/>
</dbReference>
<gene>
    <name evidence="5" type="ORF">RUM43_010775</name>
</gene>
<dbReference type="GO" id="GO:0015630">
    <property type="term" value="C:microtubule cytoskeleton"/>
    <property type="evidence" value="ECO:0007669"/>
    <property type="project" value="TreeGrafter"/>
</dbReference>
<feature type="coiled-coil region" evidence="3">
    <location>
        <begin position="17"/>
        <end position="84"/>
    </location>
</feature>
<protein>
    <submittedName>
        <fullName evidence="5">Uncharacterized protein</fullName>
    </submittedName>
</protein>
<accession>A0AAN8PKZ1</accession>
<keyword evidence="2 3" id="KW-0175">Coiled coil</keyword>
<organism evidence="5 6">
    <name type="scientific">Polyplax serrata</name>
    <name type="common">Common mouse louse</name>
    <dbReference type="NCBI Taxonomy" id="468196"/>
    <lineage>
        <taxon>Eukaryota</taxon>
        <taxon>Metazoa</taxon>
        <taxon>Ecdysozoa</taxon>
        <taxon>Arthropoda</taxon>
        <taxon>Hexapoda</taxon>
        <taxon>Insecta</taxon>
        <taxon>Pterygota</taxon>
        <taxon>Neoptera</taxon>
        <taxon>Paraneoptera</taxon>
        <taxon>Psocodea</taxon>
        <taxon>Troctomorpha</taxon>
        <taxon>Phthiraptera</taxon>
        <taxon>Anoplura</taxon>
        <taxon>Polyplacidae</taxon>
        <taxon>Polyplax</taxon>
    </lineage>
</organism>